<dbReference type="OrthoDB" id="191139at2759"/>
<dbReference type="Proteomes" id="UP000515908">
    <property type="component" value="Chromosome 02"/>
</dbReference>
<organism evidence="2 3">
    <name type="scientific">Angomonas deanei</name>
    <dbReference type="NCBI Taxonomy" id="59799"/>
    <lineage>
        <taxon>Eukaryota</taxon>
        <taxon>Discoba</taxon>
        <taxon>Euglenozoa</taxon>
        <taxon>Kinetoplastea</taxon>
        <taxon>Metakinetoplastina</taxon>
        <taxon>Trypanosomatida</taxon>
        <taxon>Trypanosomatidae</taxon>
        <taxon>Strigomonadinae</taxon>
        <taxon>Angomonas</taxon>
    </lineage>
</organism>
<feature type="transmembrane region" description="Helical" evidence="1">
    <location>
        <begin position="85"/>
        <end position="107"/>
    </location>
</feature>
<dbReference type="VEuPathDB" id="TriTrypDB:ADEAN_000140500"/>
<reference evidence="2 3" key="1">
    <citation type="submission" date="2020-08" db="EMBL/GenBank/DDBJ databases">
        <authorList>
            <person name="Newling K."/>
            <person name="Davey J."/>
            <person name="Forrester S."/>
        </authorList>
    </citation>
    <scope>NUCLEOTIDE SEQUENCE [LARGE SCALE GENOMIC DNA]</scope>
    <source>
        <strain evidence="3">Crithidia deanei Carvalho (ATCC PRA-265)</strain>
    </source>
</reference>
<keyword evidence="1" id="KW-1133">Transmembrane helix</keyword>
<keyword evidence="3" id="KW-1185">Reference proteome</keyword>
<protein>
    <recommendedName>
        <fullName evidence="4">Membrane transport protein</fullName>
    </recommendedName>
</protein>
<keyword evidence="1" id="KW-0472">Membrane</keyword>
<accession>A0A7G2C454</accession>
<evidence type="ECO:0000313" key="3">
    <source>
        <dbReference type="Proteomes" id="UP000515908"/>
    </source>
</evidence>
<keyword evidence="1" id="KW-0812">Transmembrane</keyword>
<proteinExistence type="predicted"/>
<name>A0A7G2C454_9TRYP</name>
<feature type="transmembrane region" description="Helical" evidence="1">
    <location>
        <begin position="43"/>
        <end position="65"/>
    </location>
</feature>
<evidence type="ECO:0000313" key="2">
    <source>
        <dbReference type="EMBL" id="CAD2213961.1"/>
    </source>
</evidence>
<evidence type="ECO:0000256" key="1">
    <source>
        <dbReference type="SAM" id="Phobius"/>
    </source>
</evidence>
<sequence>MSIPIEEHGAPSTVIHLDVPDTAPEESSGLSSAFSMKNVSKKFVWGLIVARLLVVPGLTFAFLVFLAKSMPFLFGGKGTEDRTLLLVLFSQVAAPTAINSALLYNSADFMTYPWAKMLFFQYLLCTLSTVLWTSLGLSFVESL</sequence>
<feature type="transmembrane region" description="Helical" evidence="1">
    <location>
        <begin position="119"/>
        <end position="140"/>
    </location>
</feature>
<dbReference type="AlphaFoldDB" id="A0A7G2C454"/>
<gene>
    <name evidence="2" type="ORF">ADEAN_000140500</name>
</gene>
<dbReference type="EMBL" id="LR877146">
    <property type="protein sequence ID" value="CAD2213961.1"/>
    <property type="molecule type" value="Genomic_DNA"/>
</dbReference>
<evidence type="ECO:0008006" key="4">
    <source>
        <dbReference type="Google" id="ProtNLM"/>
    </source>
</evidence>